<evidence type="ECO:0000313" key="3">
    <source>
        <dbReference type="Proteomes" id="UP000243924"/>
    </source>
</evidence>
<dbReference type="AlphaFoldDB" id="A0A1H2EWD1"/>
<name>A0A1H2EWD1_9GAMM</name>
<protein>
    <recommendedName>
        <fullName evidence="1">Scaffold protein FimL second domain-containing protein</fullName>
    </recommendedName>
</protein>
<sequence length="555" mass="61056">MLTGATSLDLVLQELSSSLSEVEDLLQRFLEDRHNGGLLQQAIEGLQQLRGTLTLIELRGAALLVEEMIALATDIPEHDAEQHNDALSALCDSLFELERYLEFTRSIEHELPELLLPVSNQLRSLRGGLPPLSEDFFFDLDPQRLARKPWQGNESQLDARSMARLRQMYQVGLLTLLRDDDARAAAPLMRRALQRWMDALPQAAANLCWVTDAALEAAEQTPLAMTSERKRLFARIDRQIKPFLKQDIAGADVDRGLMQHLLFLTALADASCDRAVAVREAYSLPDPGYTETELQLAFERLRGPGVEVMRSLADALREELTAVKDLLDLLARNAAGDIDQSQETLRTALERLSKTFAMLQLPRESDGLGLAAARVAEWSSENLPQGLELVADAVLQAETTANALDGQQSYAQRNDAGDSAQEPVELKEARIVLKEESQAGLALAKRAVTAYLESGNDNMHLLNVPGSLESVRGGLVFLGMTRAAAITRQASNYIQHNMLDKKQVPDARQLDVLADALTGIEFYLESAKRSAASAADVLVMAEDGLAQLGYPVTQE</sequence>
<dbReference type="Pfam" id="PF26379">
    <property type="entry name" value="FimL_2nd"/>
    <property type="match status" value="1"/>
</dbReference>
<keyword evidence="3" id="KW-1185">Reference proteome</keyword>
<dbReference type="SUPFAM" id="SSF47226">
    <property type="entry name" value="Histidine-containing phosphotransfer domain, HPT domain"/>
    <property type="match status" value="2"/>
</dbReference>
<organism evidence="2 3">
    <name type="scientific">Halopseudomonas salegens</name>
    <dbReference type="NCBI Taxonomy" id="1434072"/>
    <lineage>
        <taxon>Bacteria</taxon>
        <taxon>Pseudomonadati</taxon>
        <taxon>Pseudomonadota</taxon>
        <taxon>Gammaproteobacteria</taxon>
        <taxon>Pseudomonadales</taxon>
        <taxon>Pseudomonadaceae</taxon>
        <taxon>Halopseudomonas</taxon>
    </lineage>
</organism>
<proteinExistence type="predicted"/>
<feature type="domain" description="Scaffold protein FimL second" evidence="1">
    <location>
        <begin position="159"/>
        <end position="289"/>
    </location>
</feature>
<accession>A0A1H2EWD1</accession>
<gene>
    <name evidence="2" type="ORF">SAMN05216210_1084</name>
</gene>
<dbReference type="InterPro" id="IPR058661">
    <property type="entry name" value="FimL_2nd"/>
</dbReference>
<dbReference type="OrthoDB" id="9803176at2"/>
<dbReference type="GO" id="GO:0000160">
    <property type="term" value="P:phosphorelay signal transduction system"/>
    <property type="evidence" value="ECO:0007669"/>
    <property type="project" value="InterPro"/>
</dbReference>
<dbReference type="STRING" id="1434072.SAMN05216210_1084"/>
<reference evidence="3" key="1">
    <citation type="submission" date="2016-10" db="EMBL/GenBank/DDBJ databases">
        <authorList>
            <person name="Varghese N."/>
            <person name="Submissions S."/>
        </authorList>
    </citation>
    <scope>NUCLEOTIDE SEQUENCE [LARGE SCALE GENOMIC DNA]</scope>
    <source>
        <strain evidence="3">CECT 8338</strain>
    </source>
</reference>
<evidence type="ECO:0000259" key="1">
    <source>
        <dbReference type="Pfam" id="PF26379"/>
    </source>
</evidence>
<dbReference type="Proteomes" id="UP000243924">
    <property type="component" value="Chromosome I"/>
</dbReference>
<evidence type="ECO:0000313" key="2">
    <source>
        <dbReference type="EMBL" id="SDT99273.1"/>
    </source>
</evidence>
<dbReference type="RefSeq" id="WP_092384883.1">
    <property type="nucleotide sequence ID" value="NZ_LT629787.1"/>
</dbReference>
<dbReference type="EMBL" id="LT629787">
    <property type="protein sequence ID" value="SDT99273.1"/>
    <property type="molecule type" value="Genomic_DNA"/>
</dbReference>
<dbReference type="InterPro" id="IPR036641">
    <property type="entry name" value="HPT_dom_sf"/>
</dbReference>